<dbReference type="EMBL" id="JASJQH010000584">
    <property type="protein sequence ID" value="KAK9763659.1"/>
    <property type="molecule type" value="Genomic_DNA"/>
</dbReference>
<gene>
    <name evidence="3" type="ORF">K7432_009453</name>
</gene>
<dbReference type="InterPro" id="IPR057815">
    <property type="entry name" value="C2CD5_C"/>
</dbReference>
<dbReference type="SUPFAM" id="SSF117782">
    <property type="entry name" value="YbjQ-like"/>
    <property type="match status" value="1"/>
</dbReference>
<reference evidence="3 4" key="1">
    <citation type="submission" date="2023-04" db="EMBL/GenBank/DDBJ databases">
        <title>Genome of Basidiobolus ranarum AG-B5.</title>
        <authorList>
            <person name="Stajich J.E."/>
            <person name="Carter-House D."/>
            <person name="Gryganskyi A."/>
        </authorList>
    </citation>
    <scope>NUCLEOTIDE SEQUENCE [LARGE SCALE GENOMIC DNA]</scope>
    <source>
        <strain evidence="3 4">AG-B5</strain>
    </source>
</reference>
<dbReference type="PANTHER" id="PTHR37412:SF2">
    <property type="entry name" value="C2 DOMAIN-CONTAINING PROTEIN 5"/>
    <property type="match status" value="1"/>
</dbReference>
<sequence>MDDESNRLQPVNATDKANESKVSLNSASSTKPSESDPGASRTPYLTRFVSNELPLPPPRIEMTPLSYIPNTTIERYLGKISLHFVKEAHVVYDTVTGGKAAFVHTFMMEVQAVARAHVAALGGNAIVALRMDQTTFEESIKNQGYGLISIRGDVVELKHNEDPLLSKNPVIL</sequence>
<protein>
    <recommendedName>
        <fullName evidence="2">C2CD5 C-terminal domain-containing protein</fullName>
    </recommendedName>
</protein>
<keyword evidence="4" id="KW-1185">Reference proteome</keyword>
<proteinExistence type="predicted"/>
<feature type="domain" description="C2CD5 C-terminal" evidence="2">
    <location>
        <begin position="62"/>
        <end position="156"/>
    </location>
</feature>
<name>A0ABR2WQB1_9FUNG</name>
<dbReference type="Pfam" id="PF23128">
    <property type="entry name" value="YbjQ_4"/>
    <property type="match status" value="1"/>
</dbReference>
<dbReference type="InterPro" id="IPR038983">
    <property type="entry name" value="C2CD5"/>
</dbReference>
<evidence type="ECO:0000256" key="1">
    <source>
        <dbReference type="SAM" id="MobiDB-lite"/>
    </source>
</evidence>
<evidence type="ECO:0000313" key="3">
    <source>
        <dbReference type="EMBL" id="KAK9763659.1"/>
    </source>
</evidence>
<evidence type="ECO:0000313" key="4">
    <source>
        <dbReference type="Proteomes" id="UP001479436"/>
    </source>
</evidence>
<accession>A0ABR2WQB1</accession>
<dbReference type="Proteomes" id="UP001479436">
    <property type="component" value="Unassembled WGS sequence"/>
</dbReference>
<organism evidence="3 4">
    <name type="scientific">Basidiobolus ranarum</name>
    <dbReference type="NCBI Taxonomy" id="34480"/>
    <lineage>
        <taxon>Eukaryota</taxon>
        <taxon>Fungi</taxon>
        <taxon>Fungi incertae sedis</taxon>
        <taxon>Zoopagomycota</taxon>
        <taxon>Entomophthoromycotina</taxon>
        <taxon>Basidiobolomycetes</taxon>
        <taxon>Basidiobolales</taxon>
        <taxon>Basidiobolaceae</taxon>
        <taxon>Basidiobolus</taxon>
    </lineage>
</organism>
<evidence type="ECO:0000259" key="2">
    <source>
        <dbReference type="Pfam" id="PF23128"/>
    </source>
</evidence>
<comment type="caution">
    <text evidence="3">The sequence shown here is derived from an EMBL/GenBank/DDBJ whole genome shotgun (WGS) entry which is preliminary data.</text>
</comment>
<dbReference type="InterPro" id="IPR035439">
    <property type="entry name" value="UPF0145_dom_sf"/>
</dbReference>
<feature type="compositionally biased region" description="Polar residues" evidence="1">
    <location>
        <begin position="20"/>
        <end position="32"/>
    </location>
</feature>
<dbReference type="PANTHER" id="PTHR37412">
    <property type="entry name" value="C2 DOMAIN-CONTAINING PROTEIN 5"/>
    <property type="match status" value="1"/>
</dbReference>
<feature type="region of interest" description="Disordered" evidence="1">
    <location>
        <begin position="1"/>
        <end position="43"/>
    </location>
</feature>